<evidence type="ECO:0000313" key="3">
    <source>
        <dbReference type="Proteomes" id="UP000321746"/>
    </source>
</evidence>
<evidence type="ECO:0000256" key="1">
    <source>
        <dbReference type="SAM" id="MobiDB-lite"/>
    </source>
</evidence>
<organism evidence="2 3">
    <name type="scientific">Acetobacter oeni</name>
    <dbReference type="NCBI Taxonomy" id="304077"/>
    <lineage>
        <taxon>Bacteria</taxon>
        <taxon>Pseudomonadati</taxon>
        <taxon>Pseudomonadota</taxon>
        <taxon>Alphaproteobacteria</taxon>
        <taxon>Acetobacterales</taxon>
        <taxon>Acetobacteraceae</taxon>
        <taxon>Acetobacter</taxon>
    </lineage>
</organism>
<comment type="caution">
    <text evidence="2">The sequence shown here is derived from an EMBL/GenBank/DDBJ whole genome shotgun (WGS) entry which is preliminary data.</text>
</comment>
<gene>
    <name evidence="2" type="ORF">AOE01nite_03490</name>
</gene>
<keyword evidence="3" id="KW-1185">Reference proteome</keyword>
<feature type="region of interest" description="Disordered" evidence="1">
    <location>
        <begin position="1"/>
        <end position="20"/>
    </location>
</feature>
<name>A0A511XGP5_9PROT</name>
<sequence length="225" mass="24191">MRQFASPAGERQTNRHPVRSLFPEKSLSAAALRTVFMAGCLAAASSQIPLLISKAHARTTHHTSKHTHSASAASARPVILSQQPGTELDKQARVLNADDIATSLRHHEEPVVLIGSAPLSTKKGEIALFVQLQSAALCGSAGCSTDVYLHTGDDWIKILDSVSGAISILPTSHQGMYDIVVDGTDHWIWHGDSYQDTINAAPVGNLRNEIEQFQKKKGISPTSDN</sequence>
<proteinExistence type="predicted"/>
<accession>A0A511XGP5</accession>
<dbReference type="Proteomes" id="UP000321746">
    <property type="component" value="Unassembled WGS sequence"/>
</dbReference>
<dbReference type="EMBL" id="BJYG01000002">
    <property type="protein sequence ID" value="GEN62125.1"/>
    <property type="molecule type" value="Genomic_DNA"/>
</dbReference>
<protein>
    <submittedName>
        <fullName evidence="2">Uncharacterized protein</fullName>
    </submittedName>
</protein>
<reference evidence="2 3" key="1">
    <citation type="submission" date="2019-07" db="EMBL/GenBank/DDBJ databases">
        <title>Whole genome shotgun sequence of Acetobacter oeni NBRC 105207.</title>
        <authorList>
            <person name="Hosoyama A."/>
            <person name="Uohara A."/>
            <person name="Ohji S."/>
            <person name="Ichikawa N."/>
        </authorList>
    </citation>
    <scope>NUCLEOTIDE SEQUENCE [LARGE SCALE GENOMIC DNA]</scope>
    <source>
        <strain evidence="2 3">NBRC 105207</strain>
    </source>
</reference>
<dbReference type="AlphaFoldDB" id="A0A511XGP5"/>
<evidence type="ECO:0000313" key="2">
    <source>
        <dbReference type="EMBL" id="GEN62125.1"/>
    </source>
</evidence>